<accession>A0A5B0RRK0</accession>
<evidence type="ECO:0000313" key="2">
    <source>
        <dbReference type="EMBL" id="KAA1128470.1"/>
    </source>
</evidence>
<reference evidence="2 3" key="1">
    <citation type="submission" date="2019-05" db="EMBL/GenBank/DDBJ databases">
        <title>Emergence of the Ug99 lineage of the wheat stem rust pathogen through somatic hybridization.</title>
        <authorList>
            <person name="Li F."/>
            <person name="Upadhyaya N.M."/>
            <person name="Sperschneider J."/>
            <person name="Matny O."/>
            <person name="Nguyen-Phuc H."/>
            <person name="Mago R."/>
            <person name="Raley C."/>
            <person name="Miller M.E."/>
            <person name="Silverstein K.A.T."/>
            <person name="Henningsen E."/>
            <person name="Hirsch C.D."/>
            <person name="Visser B."/>
            <person name="Pretorius Z.A."/>
            <person name="Steffenson B.J."/>
            <person name="Schwessinger B."/>
            <person name="Dodds P.N."/>
            <person name="Figueroa M."/>
        </authorList>
    </citation>
    <scope>NUCLEOTIDE SEQUENCE [LARGE SCALE GENOMIC DNA]</scope>
    <source>
        <strain evidence="2 3">Ug99</strain>
    </source>
</reference>
<proteinExistence type="predicted"/>
<dbReference type="Proteomes" id="UP000325313">
    <property type="component" value="Unassembled WGS sequence"/>
</dbReference>
<sequence>MVLLGGPGGQGRSFIGHPVSKGDSSMVNRYKVTYRLPRGTPLNPSPQPVHLHRVINEESSSATRTAKQDHLGSMAVMPKRPTNHTNDSVWGVDQRRTSTQGSVRATRWLIWGSLV</sequence>
<protein>
    <submittedName>
        <fullName evidence="2">Uncharacterized protein</fullName>
    </submittedName>
</protein>
<feature type="region of interest" description="Disordered" evidence="1">
    <location>
        <begin position="72"/>
        <end position="97"/>
    </location>
</feature>
<evidence type="ECO:0000256" key="1">
    <source>
        <dbReference type="SAM" id="MobiDB-lite"/>
    </source>
</evidence>
<dbReference type="EMBL" id="VDEP01000141">
    <property type="protein sequence ID" value="KAA1128470.1"/>
    <property type="molecule type" value="Genomic_DNA"/>
</dbReference>
<evidence type="ECO:0000313" key="3">
    <source>
        <dbReference type="Proteomes" id="UP000325313"/>
    </source>
</evidence>
<comment type="caution">
    <text evidence="2">The sequence shown here is derived from an EMBL/GenBank/DDBJ whole genome shotgun (WGS) entry which is preliminary data.</text>
</comment>
<organism evidence="2 3">
    <name type="scientific">Puccinia graminis f. sp. tritici</name>
    <dbReference type="NCBI Taxonomy" id="56615"/>
    <lineage>
        <taxon>Eukaryota</taxon>
        <taxon>Fungi</taxon>
        <taxon>Dikarya</taxon>
        <taxon>Basidiomycota</taxon>
        <taxon>Pucciniomycotina</taxon>
        <taxon>Pucciniomycetes</taxon>
        <taxon>Pucciniales</taxon>
        <taxon>Pucciniaceae</taxon>
        <taxon>Puccinia</taxon>
    </lineage>
</organism>
<gene>
    <name evidence="2" type="ORF">PGTUg99_011810</name>
</gene>
<dbReference type="AlphaFoldDB" id="A0A5B0RRK0"/>
<name>A0A5B0RRK0_PUCGR</name>